<dbReference type="FunFam" id="3.90.1530.30:FF:000001">
    <property type="entry name" value="Chromosome partitioning protein ParB"/>
    <property type="match status" value="1"/>
</dbReference>
<reference evidence="7 8" key="1">
    <citation type="submission" date="2014-07" db="EMBL/GenBank/DDBJ databases">
        <title>Tepidicaulis marinum gen. nov., sp. nov., a novel marine bacterium denitrifying nitrate to nitrous oxide strictly under microaerobic conditions.</title>
        <authorList>
            <person name="Takeuchi M."/>
            <person name="Yamagishi T."/>
            <person name="Kamagata Y."/>
            <person name="Oshima K."/>
            <person name="Hattori M."/>
            <person name="Katayama T."/>
            <person name="Hanada S."/>
            <person name="Tamaki H."/>
            <person name="Marumo K."/>
            <person name="Maeda H."/>
            <person name="Nedachi M."/>
            <person name="Iwasaki W."/>
            <person name="Suwa Y."/>
            <person name="Sakata S."/>
        </authorList>
    </citation>
    <scope>NUCLEOTIDE SEQUENCE [LARGE SCALE GENOMIC DNA]</scope>
    <source>
        <strain evidence="7 8">MA2</strain>
    </source>
</reference>
<dbReference type="InterPro" id="IPR004437">
    <property type="entry name" value="ParB/RepB/Spo0J"/>
</dbReference>
<dbReference type="CDD" id="cd16393">
    <property type="entry name" value="SPO0J_N"/>
    <property type="match status" value="1"/>
</dbReference>
<evidence type="ECO:0000256" key="2">
    <source>
        <dbReference type="ARBA" id="ARBA00022829"/>
    </source>
</evidence>
<dbReference type="InterPro" id="IPR050336">
    <property type="entry name" value="Chromosome_partition/occlusion"/>
</dbReference>
<dbReference type="GO" id="GO:0045881">
    <property type="term" value="P:positive regulation of sporulation resulting in formation of a cellular spore"/>
    <property type="evidence" value="ECO:0007669"/>
    <property type="project" value="TreeGrafter"/>
</dbReference>
<evidence type="ECO:0000256" key="1">
    <source>
        <dbReference type="ARBA" id="ARBA00006295"/>
    </source>
</evidence>
<dbReference type="Pfam" id="PF17762">
    <property type="entry name" value="HTH_ParB"/>
    <property type="match status" value="1"/>
</dbReference>
<comment type="similarity">
    <text evidence="1">Belongs to the ParB family.</text>
</comment>
<evidence type="ECO:0000313" key="7">
    <source>
        <dbReference type="EMBL" id="GAK43697.1"/>
    </source>
</evidence>
<sequence length="310" mass="33647">MAEEAQSKSRLGRGLAALIGEDTAIDLGDTEAAEARGIRQVPIEYLRPNPFQPRHTFREEDLADLTNSIREKGILQPIVVRPLADEENAFEIVAGERRWRASQAAQLHQVPVIVRELTDHESLEIAIIENVQRADLNAVEEAAGYQRLIDQFHYTQDQLSKMIGKSRSHVANLLRLLSLPEKVRAYISSGELTGGHARALVGRPDAEALAKQIVEKGLSVREAEALTRKDGAAKSGGGRGTASGSAPKEKDADTRALEKNISDALGLNVDVVHKGESGGEVKVHYKTLEQLDEICRRLAHGGGSGGGLVR</sequence>
<dbReference type="SMART" id="SM00470">
    <property type="entry name" value="ParB"/>
    <property type="match status" value="1"/>
</dbReference>
<accession>A0A081B6M9</accession>
<feature type="region of interest" description="Disordered" evidence="5">
    <location>
        <begin position="229"/>
        <end position="254"/>
    </location>
</feature>
<keyword evidence="8" id="KW-1185">Reference proteome</keyword>
<dbReference type="eggNOG" id="COG1475">
    <property type="taxonomic scope" value="Bacteria"/>
</dbReference>
<dbReference type="Pfam" id="PF23552">
    <property type="entry name" value="ParB_C"/>
    <property type="match status" value="1"/>
</dbReference>
<dbReference type="PANTHER" id="PTHR33375:SF1">
    <property type="entry name" value="CHROMOSOME-PARTITIONING PROTEIN PARB-RELATED"/>
    <property type="match status" value="1"/>
</dbReference>
<dbReference type="InterPro" id="IPR057240">
    <property type="entry name" value="ParB_dimer_C"/>
</dbReference>
<dbReference type="InterPro" id="IPR041468">
    <property type="entry name" value="HTH_ParB/Spo0J"/>
</dbReference>
<dbReference type="Gene3D" id="3.90.1530.30">
    <property type="match status" value="1"/>
</dbReference>
<dbReference type="FunFam" id="1.10.10.2830:FF:000001">
    <property type="entry name" value="Chromosome partitioning protein ParB"/>
    <property type="match status" value="1"/>
</dbReference>
<dbReference type="EMBL" id="BBIO01000001">
    <property type="protein sequence ID" value="GAK43697.1"/>
    <property type="molecule type" value="Genomic_DNA"/>
</dbReference>
<dbReference type="Gene3D" id="1.10.10.2830">
    <property type="match status" value="1"/>
</dbReference>
<evidence type="ECO:0000259" key="6">
    <source>
        <dbReference type="SMART" id="SM00470"/>
    </source>
</evidence>
<dbReference type="NCBIfam" id="TIGR00180">
    <property type="entry name" value="parB_part"/>
    <property type="match status" value="1"/>
</dbReference>
<evidence type="ECO:0000256" key="3">
    <source>
        <dbReference type="ARBA" id="ARBA00023125"/>
    </source>
</evidence>
<feature type="domain" description="ParB-like N-terminal" evidence="6">
    <location>
        <begin position="39"/>
        <end position="131"/>
    </location>
</feature>
<dbReference type="Pfam" id="PF02195">
    <property type="entry name" value="ParB_N"/>
    <property type="match status" value="1"/>
</dbReference>
<comment type="function">
    <text evidence="4">Involved in chromosome partition. Localize to both poles of the predivisional cell following completion of DNA replication. Binds to the DNA origin of replication.</text>
</comment>
<dbReference type="GO" id="GO:0005694">
    <property type="term" value="C:chromosome"/>
    <property type="evidence" value="ECO:0007669"/>
    <property type="project" value="TreeGrafter"/>
</dbReference>
<dbReference type="Proteomes" id="UP000028702">
    <property type="component" value="Unassembled WGS sequence"/>
</dbReference>
<dbReference type="RefSeq" id="WP_045441816.1">
    <property type="nucleotide sequence ID" value="NZ_BBIO01000001.1"/>
</dbReference>
<dbReference type="InterPro" id="IPR003115">
    <property type="entry name" value="ParB_N"/>
</dbReference>
<comment type="caution">
    <text evidence="7">The sequence shown here is derived from an EMBL/GenBank/DDBJ whole genome shotgun (WGS) entry which is preliminary data.</text>
</comment>
<dbReference type="PANTHER" id="PTHR33375">
    <property type="entry name" value="CHROMOSOME-PARTITIONING PROTEIN PARB-RELATED"/>
    <property type="match status" value="1"/>
</dbReference>
<proteinExistence type="inferred from homology"/>
<protein>
    <submittedName>
        <fullName evidence="7">ParB-like partition protein</fullName>
    </submittedName>
</protein>
<dbReference type="GO" id="GO:0007059">
    <property type="term" value="P:chromosome segregation"/>
    <property type="evidence" value="ECO:0007669"/>
    <property type="project" value="UniProtKB-KW"/>
</dbReference>
<dbReference type="InterPro" id="IPR036086">
    <property type="entry name" value="ParB/Sulfiredoxin_sf"/>
</dbReference>
<keyword evidence="2" id="KW-0159">Chromosome partition</keyword>
<keyword evidence="3" id="KW-0238">DNA-binding</keyword>
<dbReference type="AlphaFoldDB" id="A0A081B6M9"/>
<gene>
    <name evidence="7" type="ORF">M2A_0196</name>
</gene>
<organism evidence="7 8">
    <name type="scientific">Tepidicaulis marinus</name>
    <dbReference type="NCBI Taxonomy" id="1333998"/>
    <lineage>
        <taxon>Bacteria</taxon>
        <taxon>Pseudomonadati</taxon>
        <taxon>Pseudomonadota</taxon>
        <taxon>Alphaproteobacteria</taxon>
        <taxon>Hyphomicrobiales</taxon>
        <taxon>Parvibaculaceae</taxon>
        <taxon>Tepidicaulis</taxon>
    </lineage>
</organism>
<name>A0A081B6M9_9HYPH</name>
<evidence type="ECO:0000256" key="5">
    <source>
        <dbReference type="SAM" id="MobiDB-lite"/>
    </source>
</evidence>
<evidence type="ECO:0000256" key="4">
    <source>
        <dbReference type="ARBA" id="ARBA00025472"/>
    </source>
</evidence>
<dbReference type="SUPFAM" id="SSF110849">
    <property type="entry name" value="ParB/Sulfiredoxin"/>
    <property type="match status" value="1"/>
</dbReference>
<dbReference type="STRING" id="1333998.M2A_0196"/>
<dbReference type="GO" id="GO:0003677">
    <property type="term" value="F:DNA binding"/>
    <property type="evidence" value="ECO:0007669"/>
    <property type="project" value="UniProtKB-KW"/>
</dbReference>
<evidence type="ECO:0000313" key="8">
    <source>
        <dbReference type="Proteomes" id="UP000028702"/>
    </source>
</evidence>